<keyword evidence="4" id="KW-1185">Reference proteome</keyword>
<dbReference type="GO" id="GO:0015833">
    <property type="term" value="P:peptide transport"/>
    <property type="evidence" value="ECO:0007669"/>
    <property type="project" value="TreeGrafter"/>
</dbReference>
<name>A0A5Q0H227_SACSY</name>
<evidence type="ECO:0000313" key="4">
    <source>
        <dbReference type="Proteomes" id="UP000325787"/>
    </source>
</evidence>
<dbReference type="Pfam" id="PF00496">
    <property type="entry name" value="SBP_bac_5"/>
    <property type="match status" value="1"/>
</dbReference>
<dbReference type="SUPFAM" id="SSF53850">
    <property type="entry name" value="Periplasmic binding protein-like II"/>
    <property type="match status" value="1"/>
</dbReference>
<dbReference type="PANTHER" id="PTHR30290:SF83">
    <property type="entry name" value="ABC TRANSPORTER SUBSTRATE-BINDING PROTEIN"/>
    <property type="match status" value="1"/>
</dbReference>
<dbReference type="GO" id="GO:1904680">
    <property type="term" value="F:peptide transmembrane transporter activity"/>
    <property type="evidence" value="ECO:0007669"/>
    <property type="project" value="TreeGrafter"/>
</dbReference>
<evidence type="ECO:0000313" key="3">
    <source>
        <dbReference type="EMBL" id="QFZ19924.1"/>
    </source>
</evidence>
<dbReference type="CDD" id="cd00995">
    <property type="entry name" value="PBP2_NikA_DppA_OppA_like"/>
    <property type="match status" value="1"/>
</dbReference>
<dbReference type="KEGG" id="ssyi:EKG83_23065"/>
<dbReference type="GO" id="GO:0043190">
    <property type="term" value="C:ATP-binding cassette (ABC) transporter complex"/>
    <property type="evidence" value="ECO:0007669"/>
    <property type="project" value="InterPro"/>
</dbReference>
<feature type="domain" description="Solute-binding protein family 5" evidence="2">
    <location>
        <begin position="77"/>
        <end position="447"/>
    </location>
</feature>
<protein>
    <submittedName>
        <fullName evidence="3">ABC transporter substrate-binding protein</fullName>
    </submittedName>
</protein>
<gene>
    <name evidence="3" type="ORF">EKG83_23065</name>
</gene>
<dbReference type="PANTHER" id="PTHR30290">
    <property type="entry name" value="PERIPLASMIC BINDING COMPONENT OF ABC TRANSPORTER"/>
    <property type="match status" value="1"/>
</dbReference>
<reference evidence="4" key="1">
    <citation type="journal article" date="2021" name="Curr. Microbiol.">
        <title>Complete genome of nocamycin-producing strain Saccharothrix syringae NRRL B-16468 reveals the biosynthetic potential for secondary metabolites.</title>
        <authorList>
            <person name="Mo X."/>
            <person name="Yang S."/>
        </authorList>
    </citation>
    <scope>NUCLEOTIDE SEQUENCE [LARGE SCALE GENOMIC DNA]</scope>
    <source>
        <strain evidence="4">ATCC 51364 / DSM 43886 / JCM 6844 / KCTC 9398 / NBRC 14523 / NRRL B-16468 / INA 2240</strain>
    </source>
</reference>
<feature type="chain" id="PRO_5025039315" evidence="1">
    <location>
        <begin position="27"/>
        <end position="527"/>
    </location>
</feature>
<dbReference type="Proteomes" id="UP000325787">
    <property type="component" value="Chromosome"/>
</dbReference>
<dbReference type="PIRSF" id="PIRSF002741">
    <property type="entry name" value="MppA"/>
    <property type="match status" value="1"/>
</dbReference>
<dbReference type="EMBL" id="CP034550">
    <property type="protein sequence ID" value="QFZ19924.1"/>
    <property type="molecule type" value="Genomic_DNA"/>
</dbReference>
<dbReference type="Gene3D" id="3.40.190.10">
    <property type="entry name" value="Periplasmic binding protein-like II"/>
    <property type="match status" value="1"/>
</dbReference>
<dbReference type="OrthoDB" id="9046151at2"/>
<feature type="signal peptide" evidence="1">
    <location>
        <begin position="1"/>
        <end position="26"/>
    </location>
</feature>
<proteinExistence type="predicted"/>
<dbReference type="PROSITE" id="PS51257">
    <property type="entry name" value="PROKAR_LIPOPROTEIN"/>
    <property type="match status" value="1"/>
</dbReference>
<dbReference type="InterPro" id="IPR030678">
    <property type="entry name" value="Peptide/Ni-bd"/>
</dbReference>
<accession>A0A5Q0H227</accession>
<sequence>MSRALSTCCGVALLLAAAACRGTTGAEDGTPPAGELRVAITEPRSLLSTDATDSNAVLVLSALYTGLVEYDPKTSAPVNAMAESITTTDRRVWTIALEPGWRFHNGEPVDADAYLRAWNFAAHGPNAQQGASFLDRVSGFAEAQSGRADRLAGLRKLDDLRFEVSLAAPFAAFPVLLGAPVFLPMAAACAADPTACGEAPIGNGPFRVDGRWEHDRRLALVRQDAHPGPAPAVDRLTFLVYAQGETAYNDLLAGEVDFLKDVPPNKVTDARQRLGPRLVEQDSPAVRHLGFPTHLPPFDDKRVRQAISLAIDRQAVSDAVVSGRYTAADGFAPALVPGARPGRCGHCRFDPARARELLARAGGWRGGPLQLWFPSGSGAELLMQAVGDQVKRHLGIDYELRDTLPSAQYLETLRQGGATGPWRTNWVPDYPLLENYLKPLFGTGQSGNYSRWSDPGFDRLIAEGDGAADPVEAARRYGQAEELLAEELPVAPLWFDRAAMALGERVEHLSVHPVTRALDLTGVRLRG</sequence>
<organism evidence="3 4">
    <name type="scientific">Saccharothrix syringae</name>
    <name type="common">Nocardiopsis syringae</name>
    <dbReference type="NCBI Taxonomy" id="103733"/>
    <lineage>
        <taxon>Bacteria</taxon>
        <taxon>Bacillati</taxon>
        <taxon>Actinomycetota</taxon>
        <taxon>Actinomycetes</taxon>
        <taxon>Pseudonocardiales</taxon>
        <taxon>Pseudonocardiaceae</taxon>
        <taxon>Saccharothrix</taxon>
    </lineage>
</organism>
<dbReference type="Gene3D" id="3.10.105.10">
    <property type="entry name" value="Dipeptide-binding Protein, Domain 3"/>
    <property type="match status" value="1"/>
</dbReference>
<dbReference type="Gene3D" id="3.90.76.10">
    <property type="entry name" value="Dipeptide-binding Protein, Domain 1"/>
    <property type="match status" value="1"/>
</dbReference>
<dbReference type="AlphaFoldDB" id="A0A5Q0H227"/>
<dbReference type="InterPro" id="IPR000914">
    <property type="entry name" value="SBP_5_dom"/>
</dbReference>
<evidence type="ECO:0000256" key="1">
    <source>
        <dbReference type="SAM" id="SignalP"/>
    </source>
</evidence>
<evidence type="ECO:0000259" key="2">
    <source>
        <dbReference type="Pfam" id="PF00496"/>
    </source>
</evidence>
<dbReference type="GO" id="GO:0042597">
    <property type="term" value="C:periplasmic space"/>
    <property type="evidence" value="ECO:0007669"/>
    <property type="project" value="UniProtKB-ARBA"/>
</dbReference>
<dbReference type="RefSeq" id="WP_063741275.1">
    <property type="nucleotide sequence ID" value="NZ_CP034550.1"/>
</dbReference>
<keyword evidence="1" id="KW-0732">Signal</keyword>
<dbReference type="InterPro" id="IPR039424">
    <property type="entry name" value="SBP_5"/>
</dbReference>